<proteinExistence type="predicted"/>
<keyword evidence="2" id="KW-1185">Reference proteome</keyword>
<sequence length="718" mass="76145">MSLQGNISKEFMEMKLMIVKLKSSIFISAVALGMLGVSCVSVQPAHASSTGTIVSNRKLTGNPSNRSVTFTGSSALYSKPQISKGARIIATKAALTDLAASKSSSDNFAAYRQATTKKGSTYYKVTSLDGKYRGWIYGGKKAGQFNGGLEQFTTFDESSVPSSLSNYTFKIAAPGFQNDGKTVTYKDPLNTVYESGKQIGDSVRYADTTFKIDGFGTRTREGDTWVHISAINSADSAANGWILYKGLRQAESPIPNNALRIDLVDSKGNLIRYINYTDANAKYNQPLGVPYGTSWTLGNDDQANIQVAVRQALQGTGYALDTLSGNQAGFLAQAKFGHKASLTVKAADPIPGNTVRINIVNDENAVVDTVDYTNQSAQVGQTLGSVSSGTASLSAADQKAIQSDISTALNKSGYKLDDLSAEQLADLAKTKFGGSVYLKADNATTTIADNAVRINFTDPATGKIIKSIDYVNTDADDPAKKGTTLGTQKSGKWTMDDNDVVEIDALAASSLSGTGYILNNEHLSDDQETTLAQTKFGSSVSINVGKPANSSNFALYAASSASNSANAQELVPTSLPYVDNSWEFPDVGGGNTPTYSKLSAADIAGLSATNLANFKQALGKYSSDALSKINNDFKSAAEMQYVDSGQTDALKSADLNSVKSGLQNAGWATLQSPKYPVFTKDGNGSVSINWQTISYHAKSANQDSNDGSINVYYTFDAQ</sequence>
<evidence type="ECO:0008006" key="3">
    <source>
        <dbReference type="Google" id="ProtNLM"/>
    </source>
</evidence>
<dbReference type="Proteomes" id="UP000051581">
    <property type="component" value="Unassembled WGS sequence"/>
</dbReference>
<dbReference type="EMBL" id="AZEA01000015">
    <property type="protein sequence ID" value="KRK87831.1"/>
    <property type="molecule type" value="Genomic_DNA"/>
</dbReference>
<organism evidence="1 2">
    <name type="scientific">Lentilactobacillus sunkii DSM 19904</name>
    <dbReference type="NCBI Taxonomy" id="1423808"/>
    <lineage>
        <taxon>Bacteria</taxon>
        <taxon>Bacillati</taxon>
        <taxon>Bacillota</taxon>
        <taxon>Bacilli</taxon>
        <taxon>Lactobacillales</taxon>
        <taxon>Lactobacillaceae</taxon>
        <taxon>Lentilactobacillus</taxon>
    </lineage>
</organism>
<dbReference type="PATRIC" id="fig|1423808.3.peg.776"/>
<name>A0A0R1L8D2_9LACO</name>
<accession>A0A0R1L8D2</accession>
<protein>
    <recommendedName>
        <fullName evidence="3">Surface layer protein SlpB</fullName>
    </recommendedName>
</protein>
<dbReference type="AlphaFoldDB" id="A0A0R1L8D2"/>
<evidence type="ECO:0000313" key="2">
    <source>
        <dbReference type="Proteomes" id="UP000051581"/>
    </source>
</evidence>
<reference evidence="1 2" key="1">
    <citation type="journal article" date="2015" name="Genome Announc.">
        <title>Expanding the biotechnology potential of lactobacilli through comparative genomics of 213 strains and associated genera.</title>
        <authorList>
            <person name="Sun Z."/>
            <person name="Harris H.M."/>
            <person name="McCann A."/>
            <person name="Guo C."/>
            <person name="Argimon S."/>
            <person name="Zhang W."/>
            <person name="Yang X."/>
            <person name="Jeffery I.B."/>
            <person name="Cooney J.C."/>
            <person name="Kagawa T.F."/>
            <person name="Liu W."/>
            <person name="Song Y."/>
            <person name="Salvetti E."/>
            <person name="Wrobel A."/>
            <person name="Rasinkangas P."/>
            <person name="Parkhill J."/>
            <person name="Rea M.C."/>
            <person name="O'Sullivan O."/>
            <person name="Ritari J."/>
            <person name="Douillard F.P."/>
            <person name="Paul Ross R."/>
            <person name="Yang R."/>
            <person name="Briner A.E."/>
            <person name="Felis G.E."/>
            <person name="de Vos W.M."/>
            <person name="Barrangou R."/>
            <person name="Klaenhammer T.R."/>
            <person name="Caufield P.W."/>
            <person name="Cui Y."/>
            <person name="Zhang H."/>
            <person name="O'Toole P.W."/>
        </authorList>
    </citation>
    <scope>NUCLEOTIDE SEQUENCE [LARGE SCALE GENOMIC DNA]</scope>
    <source>
        <strain evidence="1 2">DSM 19904</strain>
    </source>
</reference>
<gene>
    <name evidence="1" type="ORF">FD17_GL000772</name>
</gene>
<comment type="caution">
    <text evidence="1">The sequence shown here is derived from an EMBL/GenBank/DDBJ whole genome shotgun (WGS) entry which is preliminary data.</text>
</comment>
<evidence type="ECO:0000313" key="1">
    <source>
        <dbReference type="EMBL" id="KRK87831.1"/>
    </source>
</evidence>